<feature type="compositionally biased region" description="Gly residues" evidence="4">
    <location>
        <begin position="51"/>
        <end position="63"/>
    </location>
</feature>
<evidence type="ECO:0000313" key="5">
    <source>
        <dbReference type="EMBL" id="EDK42480.1"/>
    </source>
</evidence>
<dbReference type="EMBL" id="CH981524">
    <property type="protein sequence ID" value="EDK42480.1"/>
    <property type="molecule type" value="Genomic_DNA"/>
</dbReference>
<feature type="region of interest" description="Disordered" evidence="4">
    <location>
        <begin position="43"/>
        <end position="135"/>
    </location>
</feature>
<reference evidence="5 6" key="1">
    <citation type="journal article" date="2009" name="Nature">
        <title>Evolution of pathogenicity and sexual reproduction in eight Candida genomes.</title>
        <authorList>
            <person name="Butler G."/>
            <person name="Rasmussen M.D."/>
            <person name="Lin M.F."/>
            <person name="Santos M.A."/>
            <person name="Sakthikumar S."/>
            <person name="Munro C.A."/>
            <person name="Rheinbay E."/>
            <person name="Grabherr M."/>
            <person name="Forche A."/>
            <person name="Reedy J.L."/>
            <person name="Agrafioti I."/>
            <person name="Arnaud M.B."/>
            <person name="Bates S."/>
            <person name="Brown A.J."/>
            <person name="Brunke S."/>
            <person name="Costanzo M.C."/>
            <person name="Fitzpatrick D.A."/>
            <person name="de Groot P.W."/>
            <person name="Harris D."/>
            <person name="Hoyer L.L."/>
            <person name="Hube B."/>
            <person name="Klis F.M."/>
            <person name="Kodira C."/>
            <person name="Lennard N."/>
            <person name="Logue M.E."/>
            <person name="Martin R."/>
            <person name="Neiman A.M."/>
            <person name="Nikolaou E."/>
            <person name="Quail M.A."/>
            <person name="Quinn J."/>
            <person name="Santos M.C."/>
            <person name="Schmitzberger F.F."/>
            <person name="Sherlock G."/>
            <person name="Shah P."/>
            <person name="Silverstein K.A."/>
            <person name="Skrzypek M.S."/>
            <person name="Soll D."/>
            <person name="Staggs R."/>
            <person name="Stansfield I."/>
            <person name="Stumpf M.P."/>
            <person name="Sudbery P.E."/>
            <person name="Srikantha T."/>
            <person name="Zeng Q."/>
            <person name="Berman J."/>
            <person name="Berriman M."/>
            <person name="Heitman J."/>
            <person name="Gow N.A."/>
            <person name="Lorenz M.C."/>
            <person name="Birren B.W."/>
            <person name="Kellis M."/>
            <person name="Cuomo C.A."/>
        </authorList>
    </citation>
    <scope>NUCLEOTIDE SEQUENCE [LARGE SCALE GENOMIC DNA]</scope>
    <source>
        <strain evidence="6">ATCC 11503 / BCRC 21390 / CBS 2605 / JCM 1781 / NBRC 1676 / NRRL YB-4239</strain>
    </source>
</reference>
<dbReference type="PANTHER" id="PTHR13292">
    <property type="entry name" value="AUTOPHAGY-RELATED PROTEIN 101"/>
    <property type="match status" value="1"/>
</dbReference>
<feature type="compositionally biased region" description="Low complexity" evidence="4">
    <location>
        <begin position="256"/>
        <end position="270"/>
    </location>
</feature>
<evidence type="ECO:0000256" key="1">
    <source>
        <dbReference type="ARBA" id="ARBA00007130"/>
    </source>
</evidence>
<dbReference type="Proteomes" id="UP000001996">
    <property type="component" value="Unassembled WGS sequence"/>
</dbReference>
<accession>A5DTH2</accession>
<dbReference type="HOGENOM" id="CLU_973405_0_0_1"/>
<dbReference type="STRING" id="379508.A5DTH2"/>
<name>A5DTH2_LODEL</name>
<evidence type="ECO:0000256" key="2">
    <source>
        <dbReference type="ARBA" id="ARBA00018874"/>
    </source>
</evidence>
<dbReference type="GO" id="GO:1990316">
    <property type="term" value="C:Atg1/ULK1 kinase complex"/>
    <property type="evidence" value="ECO:0007669"/>
    <property type="project" value="TreeGrafter"/>
</dbReference>
<feature type="region of interest" description="Disordered" evidence="4">
    <location>
        <begin position="158"/>
        <end position="203"/>
    </location>
</feature>
<sequence>MDETIGKYIRVVIGDVDRKTLPIKGIIKIEFLRVTSSLLGRGTRNYNSGSNYGGEGGGGGGDGRFSLRGTTKGGVVGEGNQVGSGATTGGRSQLQTIKRKSSGWFGSRSRSGSTGGASGDHNEIRSTGQKDDREGGLSVWETWTLNIECLPIEERQSITGGVGRGGSSSNSSGTSTGAGAKANSTGSQNSDKPRRRRTSTEYSRAVELSMKSFEECLLKIYDIVDREKDHIPPITTLDTAPFPYKIEIVLTENSSQQQQQQQEQQQQQQQGGVDEGWGTYIKKILD</sequence>
<feature type="region of interest" description="Disordered" evidence="4">
    <location>
        <begin position="253"/>
        <end position="273"/>
    </location>
</feature>
<evidence type="ECO:0000313" key="6">
    <source>
        <dbReference type="Proteomes" id="UP000001996"/>
    </source>
</evidence>
<organism evidence="5 6">
    <name type="scientific">Lodderomyces elongisporus (strain ATCC 11503 / CBS 2605 / JCM 1781 / NBRC 1676 / NRRL YB-4239)</name>
    <name type="common">Yeast</name>
    <name type="synonym">Saccharomyces elongisporus</name>
    <dbReference type="NCBI Taxonomy" id="379508"/>
    <lineage>
        <taxon>Eukaryota</taxon>
        <taxon>Fungi</taxon>
        <taxon>Dikarya</taxon>
        <taxon>Ascomycota</taxon>
        <taxon>Saccharomycotina</taxon>
        <taxon>Pichiomycetes</taxon>
        <taxon>Debaryomycetaceae</taxon>
        <taxon>Candida/Lodderomyces clade</taxon>
        <taxon>Lodderomyces</taxon>
    </lineage>
</organism>
<comment type="similarity">
    <text evidence="1">Belongs to the ATG101 family.</text>
</comment>
<feature type="compositionally biased region" description="Basic and acidic residues" evidence="4">
    <location>
        <begin position="120"/>
        <end position="135"/>
    </location>
</feature>
<protein>
    <recommendedName>
        <fullName evidence="2">Autophagy-related protein 101</fullName>
    </recommendedName>
</protein>
<dbReference type="GO" id="GO:0000045">
    <property type="term" value="P:autophagosome assembly"/>
    <property type="evidence" value="ECO:0007669"/>
    <property type="project" value="TreeGrafter"/>
</dbReference>
<dbReference type="GO" id="GO:0019901">
    <property type="term" value="F:protein kinase binding"/>
    <property type="evidence" value="ECO:0007669"/>
    <property type="project" value="TreeGrafter"/>
</dbReference>
<keyword evidence="3" id="KW-0072">Autophagy</keyword>
<proteinExistence type="inferred from homology"/>
<dbReference type="OrthoDB" id="10259639at2759"/>
<dbReference type="InParanoid" id="A5DTH2"/>
<evidence type="ECO:0000256" key="3">
    <source>
        <dbReference type="ARBA" id="ARBA00023006"/>
    </source>
</evidence>
<dbReference type="PANTHER" id="PTHR13292:SF0">
    <property type="entry name" value="AUTOPHAGY-RELATED PROTEIN 101"/>
    <property type="match status" value="1"/>
</dbReference>
<dbReference type="InterPro" id="IPR012445">
    <property type="entry name" value="ATG101"/>
</dbReference>
<feature type="compositionally biased region" description="Low complexity" evidence="4">
    <location>
        <begin position="167"/>
        <end position="187"/>
    </location>
</feature>
<dbReference type="Pfam" id="PF07855">
    <property type="entry name" value="ATG101"/>
    <property type="match status" value="1"/>
</dbReference>
<dbReference type="VEuPathDB" id="FungiDB:LELG_00658"/>
<feature type="compositionally biased region" description="Gly residues" evidence="4">
    <location>
        <begin position="71"/>
        <end position="88"/>
    </location>
</feature>
<keyword evidence="6" id="KW-1185">Reference proteome</keyword>
<gene>
    <name evidence="5" type="ORF">LELG_00658</name>
</gene>
<feature type="compositionally biased region" description="Low complexity" evidence="4">
    <location>
        <begin position="102"/>
        <end position="112"/>
    </location>
</feature>
<dbReference type="AlphaFoldDB" id="A5DTH2"/>
<dbReference type="GO" id="GO:0000407">
    <property type="term" value="C:phagophore assembly site"/>
    <property type="evidence" value="ECO:0007669"/>
    <property type="project" value="TreeGrafter"/>
</dbReference>
<evidence type="ECO:0000256" key="4">
    <source>
        <dbReference type="SAM" id="MobiDB-lite"/>
    </source>
</evidence>